<dbReference type="PROSITE" id="PS50044">
    <property type="entry name" value="SIGMA54_3"/>
    <property type="match status" value="1"/>
</dbReference>
<dbReference type="PRINTS" id="PR00045">
    <property type="entry name" value="SIGMA54FCT"/>
</dbReference>
<dbReference type="Gene3D" id="1.10.10.60">
    <property type="entry name" value="Homeodomain-like"/>
    <property type="match status" value="1"/>
</dbReference>
<dbReference type="NCBIfam" id="NF009118">
    <property type="entry name" value="PRK12469.1"/>
    <property type="match status" value="1"/>
</dbReference>
<dbReference type="NCBIfam" id="TIGR02395">
    <property type="entry name" value="rpoN_sigma"/>
    <property type="match status" value="1"/>
</dbReference>
<dbReference type="Gene3D" id="1.10.10.1330">
    <property type="entry name" value="RNA polymerase sigma-54 factor, core-binding domain"/>
    <property type="match status" value="1"/>
</dbReference>
<evidence type="ECO:0000259" key="10">
    <source>
        <dbReference type="Pfam" id="PF04552"/>
    </source>
</evidence>
<keyword evidence="3" id="KW-0808">Transferase</keyword>
<evidence type="ECO:0000256" key="2">
    <source>
        <dbReference type="ARBA" id="ARBA00022478"/>
    </source>
</evidence>
<dbReference type="GO" id="GO:0016987">
    <property type="term" value="F:sigma factor activity"/>
    <property type="evidence" value="ECO:0007669"/>
    <property type="project" value="UniProtKB-KW"/>
</dbReference>
<dbReference type="GO" id="GO:0001216">
    <property type="term" value="F:DNA-binding transcription activator activity"/>
    <property type="evidence" value="ECO:0007669"/>
    <property type="project" value="InterPro"/>
</dbReference>
<evidence type="ECO:0000259" key="11">
    <source>
        <dbReference type="Pfam" id="PF04963"/>
    </source>
</evidence>
<dbReference type="GO" id="GO:0003677">
    <property type="term" value="F:DNA binding"/>
    <property type="evidence" value="ECO:0007669"/>
    <property type="project" value="UniProtKB-KW"/>
</dbReference>
<dbReference type="Pfam" id="PF04963">
    <property type="entry name" value="Sigma54_CBD"/>
    <property type="match status" value="1"/>
</dbReference>
<dbReference type="NCBIfam" id="NF004596">
    <property type="entry name" value="PRK05932.1-3"/>
    <property type="match status" value="1"/>
</dbReference>
<keyword evidence="8" id="KW-0804">Transcription</keyword>
<dbReference type="GO" id="GO:0006352">
    <property type="term" value="P:DNA-templated transcription initiation"/>
    <property type="evidence" value="ECO:0007669"/>
    <property type="project" value="InterPro"/>
</dbReference>
<comment type="caution">
    <text evidence="12">The sequence shown here is derived from an EMBL/GenBank/DDBJ whole genome shotgun (WGS) entry which is preliminary data.</text>
</comment>
<evidence type="ECO:0000256" key="9">
    <source>
        <dbReference type="SAM" id="MobiDB-lite"/>
    </source>
</evidence>
<evidence type="ECO:0000256" key="1">
    <source>
        <dbReference type="ARBA" id="ARBA00008798"/>
    </source>
</evidence>
<keyword evidence="2" id="KW-0240">DNA-directed RNA polymerase</keyword>
<evidence type="ECO:0000256" key="8">
    <source>
        <dbReference type="ARBA" id="ARBA00023163"/>
    </source>
</evidence>
<dbReference type="PROSITE" id="PS00718">
    <property type="entry name" value="SIGMA54_2"/>
    <property type="match status" value="1"/>
</dbReference>
<dbReference type="GO" id="GO:0016779">
    <property type="term" value="F:nucleotidyltransferase activity"/>
    <property type="evidence" value="ECO:0007669"/>
    <property type="project" value="UniProtKB-KW"/>
</dbReference>
<keyword evidence="4" id="KW-0548">Nucleotidyltransferase</keyword>
<evidence type="ECO:0000313" key="12">
    <source>
        <dbReference type="EMBL" id="PZP56449.1"/>
    </source>
</evidence>
<evidence type="ECO:0000256" key="5">
    <source>
        <dbReference type="ARBA" id="ARBA00023015"/>
    </source>
</evidence>
<keyword evidence="5" id="KW-0805">Transcription regulation</keyword>
<evidence type="ECO:0000256" key="6">
    <source>
        <dbReference type="ARBA" id="ARBA00023082"/>
    </source>
</evidence>
<dbReference type="GO" id="GO:0000428">
    <property type="term" value="C:DNA-directed RNA polymerase complex"/>
    <property type="evidence" value="ECO:0007669"/>
    <property type="project" value="UniProtKB-KW"/>
</dbReference>
<evidence type="ECO:0000256" key="4">
    <source>
        <dbReference type="ARBA" id="ARBA00022695"/>
    </source>
</evidence>
<dbReference type="InterPro" id="IPR007046">
    <property type="entry name" value="RNA_pol_sigma_54_core-bd"/>
</dbReference>
<sequence length="472" mass="52957">MAGNKLSQTLDLRQQQNLVMTPQMQQAIKLLQLSNVELQDYLDEEIAQNPLLEKIETERSDDDDHRPEEKPEREDDPENDFDAGSSMSNATPGGRADFSEDERTLESTHAKEKNLHDHLMEQLTISAQDALDKTIGTLLIDRLDEAGYLRESPEELAAQLGVSEERITKLVARLKKFDPAGIFAFNLSECLMLQLEDRGVLDAPMKILLENLNLLGQHDYAGLAKICDVHPNVVKEMAQELRTLQPKPASLFDHSIAQTAIPDVLMRKLPKDKGGGWRVELNSDTLPRVLVNQQYYTDVTGRTKDKGEREYLVTQLNNANWLAKALDQRAQTILKVASEIVERQDAFFLFGIEYLAPLTLREVADSIGMHESTVSRVTTGKFIGTPRGLFELKFFFTSSIEGSDGGSVSSEAVKSKIKTLIDAEEPKAILSDDDIVDLLQKDGIDIARRTIAKYREAMGIPSSVQRRRIKKI</sequence>
<dbReference type="AlphaFoldDB" id="A0A2W5HRZ2"/>
<feature type="compositionally biased region" description="Basic and acidic residues" evidence="9">
    <location>
        <begin position="97"/>
        <end position="110"/>
    </location>
</feature>
<organism evidence="12 13">
    <name type="scientific">Micavibrio aeruginosavorus</name>
    <dbReference type="NCBI Taxonomy" id="349221"/>
    <lineage>
        <taxon>Bacteria</taxon>
        <taxon>Pseudomonadati</taxon>
        <taxon>Bdellovibrionota</taxon>
        <taxon>Bdellovibrionia</taxon>
        <taxon>Bdellovibrionales</taxon>
        <taxon>Pseudobdellovibrionaceae</taxon>
        <taxon>Micavibrio</taxon>
    </lineage>
</organism>
<keyword evidence="7" id="KW-0238">DNA-binding</keyword>
<dbReference type="Pfam" id="PF04552">
    <property type="entry name" value="Sigma54_DBD"/>
    <property type="match status" value="1"/>
</dbReference>
<reference evidence="12 13" key="1">
    <citation type="submission" date="2017-08" db="EMBL/GenBank/DDBJ databases">
        <title>Infants hospitalized years apart are colonized by the same room-sourced microbial strains.</title>
        <authorList>
            <person name="Brooks B."/>
            <person name="Olm M.R."/>
            <person name="Firek B.A."/>
            <person name="Baker R."/>
            <person name="Thomas B.C."/>
            <person name="Morowitz M.J."/>
            <person name="Banfield J.F."/>
        </authorList>
    </citation>
    <scope>NUCLEOTIDE SEQUENCE [LARGE SCALE GENOMIC DNA]</scope>
    <source>
        <strain evidence="12">S2_006_000_R2_64</strain>
    </source>
</reference>
<keyword evidence="6" id="KW-0731">Sigma factor</keyword>
<evidence type="ECO:0000256" key="7">
    <source>
        <dbReference type="ARBA" id="ARBA00023125"/>
    </source>
</evidence>
<evidence type="ECO:0000256" key="3">
    <source>
        <dbReference type="ARBA" id="ARBA00022679"/>
    </source>
</evidence>
<dbReference type="PANTHER" id="PTHR32248:SF4">
    <property type="entry name" value="RNA POLYMERASE SIGMA-54 FACTOR"/>
    <property type="match status" value="1"/>
</dbReference>
<name>A0A2W5HRZ2_9BACT</name>
<protein>
    <submittedName>
        <fullName evidence="12">RNA polymerase sigma-54 factor</fullName>
    </submittedName>
</protein>
<evidence type="ECO:0000313" key="13">
    <source>
        <dbReference type="Proteomes" id="UP000249739"/>
    </source>
</evidence>
<dbReference type="InterPro" id="IPR000394">
    <property type="entry name" value="RNA_pol_sigma_54"/>
</dbReference>
<dbReference type="Pfam" id="PF00309">
    <property type="entry name" value="Sigma54_AID"/>
    <property type="match status" value="1"/>
</dbReference>
<dbReference type="InterPro" id="IPR038709">
    <property type="entry name" value="RpoN_core-bd_sf"/>
</dbReference>
<dbReference type="Proteomes" id="UP000249739">
    <property type="component" value="Unassembled WGS sequence"/>
</dbReference>
<dbReference type="PANTHER" id="PTHR32248">
    <property type="entry name" value="RNA POLYMERASE SIGMA-54 FACTOR"/>
    <property type="match status" value="1"/>
</dbReference>
<dbReference type="PIRSF" id="PIRSF000774">
    <property type="entry name" value="RpoN"/>
    <property type="match status" value="1"/>
</dbReference>
<dbReference type="PROSITE" id="PS00717">
    <property type="entry name" value="SIGMA54_1"/>
    <property type="match status" value="1"/>
</dbReference>
<accession>A0A2W5HRZ2</accession>
<dbReference type="InterPro" id="IPR007634">
    <property type="entry name" value="RNA_pol_sigma_54_DNA-bd"/>
</dbReference>
<feature type="domain" description="RNA polymerase sigma factor 54 DNA-binding" evidence="10">
    <location>
        <begin position="310"/>
        <end position="468"/>
    </location>
</feature>
<dbReference type="EMBL" id="QFOT01000025">
    <property type="protein sequence ID" value="PZP56449.1"/>
    <property type="molecule type" value="Genomic_DNA"/>
</dbReference>
<feature type="region of interest" description="Disordered" evidence="9">
    <location>
        <begin position="52"/>
        <end position="110"/>
    </location>
</feature>
<feature type="compositionally biased region" description="Basic and acidic residues" evidence="9">
    <location>
        <begin position="53"/>
        <end position="73"/>
    </location>
</feature>
<comment type="similarity">
    <text evidence="1">Belongs to the sigma-54 factor family.</text>
</comment>
<feature type="domain" description="RNA polymerase sigma factor 54 core-binding" evidence="11">
    <location>
        <begin position="105"/>
        <end position="295"/>
    </location>
</feature>
<proteinExistence type="inferred from homology"/>
<gene>
    <name evidence="12" type="primary">rpoN</name>
    <name evidence="12" type="ORF">DI586_03710</name>
</gene>